<feature type="non-terminal residue" evidence="2">
    <location>
        <position position="1"/>
    </location>
</feature>
<reference evidence="2" key="2">
    <citation type="submission" date="2023-04" db="EMBL/GenBank/DDBJ databases">
        <authorList>
            <person name="Bu L."/>
            <person name="Lu L."/>
            <person name="Laidemitt M.R."/>
            <person name="Zhang S.M."/>
            <person name="Mutuku M."/>
            <person name="Mkoji G."/>
            <person name="Steinauer M."/>
            <person name="Loker E.S."/>
        </authorList>
    </citation>
    <scope>NUCLEOTIDE SEQUENCE</scope>
    <source>
        <strain evidence="2">KasaAsao</strain>
        <tissue evidence="2">Whole Snail</tissue>
    </source>
</reference>
<protein>
    <submittedName>
        <fullName evidence="2">Short transient receptor potential channel 3</fullName>
    </submittedName>
</protein>
<sequence length="66" mass="6988">LTGCCRQRHGKDLRAYPRPPPLQGQCEAGDGAKGGRDGRGRGRGLLGGRQHGLPLLSCQPEQAVAR</sequence>
<name>A0AAD8FED0_BIOPF</name>
<evidence type="ECO:0000313" key="3">
    <source>
        <dbReference type="Proteomes" id="UP001233172"/>
    </source>
</evidence>
<feature type="non-terminal residue" evidence="2">
    <location>
        <position position="66"/>
    </location>
</feature>
<evidence type="ECO:0000256" key="1">
    <source>
        <dbReference type="SAM" id="MobiDB-lite"/>
    </source>
</evidence>
<comment type="caution">
    <text evidence="2">The sequence shown here is derived from an EMBL/GenBank/DDBJ whole genome shotgun (WGS) entry which is preliminary data.</text>
</comment>
<organism evidence="2 3">
    <name type="scientific">Biomphalaria pfeifferi</name>
    <name type="common">Bloodfluke planorb</name>
    <name type="synonym">Freshwater snail</name>
    <dbReference type="NCBI Taxonomy" id="112525"/>
    <lineage>
        <taxon>Eukaryota</taxon>
        <taxon>Metazoa</taxon>
        <taxon>Spiralia</taxon>
        <taxon>Lophotrochozoa</taxon>
        <taxon>Mollusca</taxon>
        <taxon>Gastropoda</taxon>
        <taxon>Heterobranchia</taxon>
        <taxon>Euthyneura</taxon>
        <taxon>Panpulmonata</taxon>
        <taxon>Hygrophila</taxon>
        <taxon>Lymnaeoidea</taxon>
        <taxon>Planorbidae</taxon>
        <taxon>Biomphalaria</taxon>
    </lineage>
</organism>
<keyword evidence="3" id="KW-1185">Reference proteome</keyword>
<dbReference type="Proteomes" id="UP001233172">
    <property type="component" value="Unassembled WGS sequence"/>
</dbReference>
<reference evidence="2" key="1">
    <citation type="journal article" date="2023" name="PLoS Negl. Trop. Dis.">
        <title>A genome sequence for Biomphalaria pfeifferi, the major vector snail for the human-infecting parasite Schistosoma mansoni.</title>
        <authorList>
            <person name="Bu L."/>
            <person name="Lu L."/>
            <person name="Laidemitt M.R."/>
            <person name="Zhang S.M."/>
            <person name="Mutuku M."/>
            <person name="Mkoji G."/>
            <person name="Steinauer M."/>
            <person name="Loker E.S."/>
        </authorList>
    </citation>
    <scope>NUCLEOTIDE SEQUENCE</scope>
    <source>
        <strain evidence="2">KasaAsao</strain>
    </source>
</reference>
<keyword evidence="2" id="KW-0675">Receptor</keyword>
<gene>
    <name evidence="2" type="ORF">Bpfe_009131</name>
</gene>
<proteinExistence type="predicted"/>
<dbReference type="AlphaFoldDB" id="A0AAD8FED0"/>
<evidence type="ECO:0000313" key="2">
    <source>
        <dbReference type="EMBL" id="KAK0061325.1"/>
    </source>
</evidence>
<feature type="region of interest" description="Disordered" evidence="1">
    <location>
        <begin position="1"/>
        <end position="66"/>
    </location>
</feature>
<accession>A0AAD8FED0</accession>
<dbReference type="EMBL" id="JASAOG010000030">
    <property type="protein sequence ID" value="KAK0061325.1"/>
    <property type="molecule type" value="Genomic_DNA"/>
</dbReference>